<organism evidence="2 3">
    <name type="scientific">Candidatus Desulfatibia profunda</name>
    <dbReference type="NCBI Taxonomy" id="2841695"/>
    <lineage>
        <taxon>Bacteria</taxon>
        <taxon>Pseudomonadati</taxon>
        <taxon>Thermodesulfobacteriota</taxon>
        <taxon>Desulfobacteria</taxon>
        <taxon>Desulfobacterales</taxon>
        <taxon>Desulfobacterales incertae sedis</taxon>
        <taxon>Candidatus Desulfatibia</taxon>
    </lineage>
</organism>
<proteinExistence type="predicted"/>
<evidence type="ECO:0000256" key="1">
    <source>
        <dbReference type="SAM" id="Phobius"/>
    </source>
</evidence>
<dbReference type="Proteomes" id="UP000603434">
    <property type="component" value="Unassembled WGS sequence"/>
</dbReference>
<feature type="transmembrane region" description="Helical" evidence="1">
    <location>
        <begin position="7"/>
        <end position="35"/>
    </location>
</feature>
<evidence type="ECO:0000313" key="2">
    <source>
        <dbReference type="EMBL" id="MBC8360551.1"/>
    </source>
</evidence>
<evidence type="ECO:0000313" key="3">
    <source>
        <dbReference type="Proteomes" id="UP000603434"/>
    </source>
</evidence>
<keyword evidence="1" id="KW-0472">Membrane</keyword>
<dbReference type="AlphaFoldDB" id="A0A8J6NPI6"/>
<reference evidence="2 3" key="1">
    <citation type="submission" date="2020-08" db="EMBL/GenBank/DDBJ databases">
        <title>Bridging the membrane lipid divide: bacteria of the FCB group superphylum have the potential to synthesize archaeal ether lipids.</title>
        <authorList>
            <person name="Villanueva L."/>
            <person name="Von Meijenfeldt F.A.B."/>
            <person name="Westbye A.B."/>
            <person name="Yadav S."/>
            <person name="Hopmans E.C."/>
            <person name="Dutilh B.E."/>
            <person name="Sinninghe Damste J.S."/>
        </authorList>
    </citation>
    <scope>NUCLEOTIDE SEQUENCE [LARGE SCALE GENOMIC DNA]</scope>
    <source>
        <strain evidence="2">NIOZ-UU30</strain>
    </source>
</reference>
<accession>A0A8J6NPI6</accession>
<name>A0A8J6NPI6_9BACT</name>
<gene>
    <name evidence="2" type="ORF">H8E23_04045</name>
</gene>
<sequence>MNITQRILLSIGILLVDLAVFFLPLSAFFLMYILIANPPWFRNFLNNLESSGSTNQN</sequence>
<dbReference type="EMBL" id="JACNJH010000095">
    <property type="protein sequence ID" value="MBC8360551.1"/>
    <property type="molecule type" value="Genomic_DNA"/>
</dbReference>
<protein>
    <submittedName>
        <fullName evidence="2">Uncharacterized protein</fullName>
    </submittedName>
</protein>
<comment type="caution">
    <text evidence="2">The sequence shown here is derived from an EMBL/GenBank/DDBJ whole genome shotgun (WGS) entry which is preliminary data.</text>
</comment>
<keyword evidence="1" id="KW-1133">Transmembrane helix</keyword>
<keyword evidence="1" id="KW-0812">Transmembrane</keyword>